<dbReference type="InterPro" id="IPR056546">
    <property type="entry name" value="MreB_MamK-like"/>
</dbReference>
<dbReference type="OrthoDB" id="6699954at2759"/>
<dbReference type="Proteomes" id="UP000250275">
    <property type="component" value="Unassembled WGS sequence"/>
</dbReference>
<dbReference type="InterPro" id="IPR048876">
    <property type="entry name" value="BipA_C"/>
</dbReference>
<name>A0A310SDP0_9HYME</name>
<dbReference type="InterPro" id="IPR043129">
    <property type="entry name" value="ATPase_NBD"/>
</dbReference>
<protein>
    <submittedName>
        <fullName evidence="2">GTP-binding protein TypA/BipA like protein</fullName>
    </submittedName>
</protein>
<sequence length="309" mass="33710">MCIHIGGGRTDIAIISNNSILFSYTTRCAGDYLTRSVQEYIAKEHALKLECFLLPRLNSQPEQQAMSISETIEITLQEIRENVVQFQLKENVIPAIHRVLRTAGNKAAETISDLKKKVKFNEPLQMQISSLDYDGFIGRIGIGTLFHGTFSEGQEIIVVDDYDLKRKAKIKYLFVYHGLKRVAIKNSVAGDIVCVADGLDNDEEVRLTPPTILGVEKSLEFIATGESVAVTPQNVLAAKDTGNRLTENAPRNGFRVVYSYPFKQITKECINDKCVLVDMIAYGADGGAGGALVGGPDAGVVLQAAAPCA</sequence>
<dbReference type="AlphaFoldDB" id="A0A310SDP0"/>
<evidence type="ECO:0000259" key="1">
    <source>
        <dbReference type="Pfam" id="PF21018"/>
    </source>
</evidence>
<gene>
    <name evidence="2" type="ORF">WN48_10790</name>
</gene>
<evidence type="ECO:0000313" key="3">
    <source>
        <dbReference type="Proteomes" id="UP000250275"/>
    </source>
</evidence>
<dbReference type="EMBL" id="KQ768520">
    <property type="protein sequence ID" value="OAD53106.1"/>
    <property type="molecule type" value="Genomic_DNA"/>
</dbReference>
<feature type="domain" description="TypA/BipA C-terminal" evidence="1">
    <location>
        <begin position="201"/>
        <end position="240"/>
    </location>
</feature>
<dbReference type="Pfam" id="PF06723">
    <property type="entry name" value="MreB_Mbl"/>
    <property type="match status" value="1"/>
</dbReference>
<dbReference type="InterPro" id="IPR009000">
    <property type="entry name" value="Transl_B-barrel_sf"/>
</dbReference>
<proteinExistence type="predicted"/>
<dbReference type="Pfam" id="PF21018">
    <property type="entry name" value="BipA_C"/>
    <property type="match status" value="1"/>
</dbReference>
<dbReference type="Gene3D" id="3.30.420.40">
    <property type="match status" value="1"/>
</dbReference>
<dbReference type="SUPFAM" id="SSF53067">
    <property type="entry name" value="Actin-like ATPase domain"/>
    <property type="match status" value="1"/>
</dbReference>
<reference evidence="2 3" key="1">
    <citation type="submission" date="2015-07" db="EMBL/GenBank/DDBJ databases">
        <title>The genome of Eufriesea mexicana.</title>
        <authorList>
            <person name="Pan H."/>
            <person name="Kapheim K."/>
        </authorList>
    </citation>
    <scope>NUCLEOTIDE SEQUENCE [LARGE SCALE GENOMIC DNA]</scope>
    <source>
        <strain evidence="2">0111107269</strain>
        <tissue evidence="2">Whole body</tissue>
    </source>
</reference>
<dbReference type="Gene3D" id="2.40.30.10">
    <property type="entry name" value="Translation factors"/>
    <property type="match status" value="1"/>
</dbReference>
<evidence type="ECO:0000313" key="2">
    <source>
        <dbReference type="EMBL" id="OAD53106.1"/>
    </source>
</evidence>
<keyword evidence="3" id="KW-1185">Reference proteome</keyword>
<organism evidence="2 3">
    <name type="scientific">Eufriesea mexicana</name>
    <dbReference type="NCBI Taxonomy" id="516756"/>
    <lineage>
        <taxon>Eukaryota</taxon>
        <taxon>Metazoa</taxon>
        <taxon>Ecdysozoa</taxon>
        <taxon>Arthropoda</taxon>
        <taxon>Hexapoda</taxon>
        <taxon>Insecta</taxon>
        <taxon>Pterygota</taxon>
        <taxon>Neoptera</taxon>
        <taxon>Endopterygota</taxon>
        <taxon>Hymenoptera</taxon>
        <taxon>Apocrita</taxon>
        <taxon>Aculeata</taxon>
        <taxon>Apoidea</taxon>
        <taxon>Anthophila</taxon>
        <taxon>Apidae</taxon>
        <taxon>Eufriesea</taxon>
    </lineage>
</organism>
<dbReference type="SUPFAM" id="SSF50447">
    <property type="entry name" value="Translation proteins"/>
    <property type="match status" value="1"/>
</dbReference>
<accession>A0A310SDP0</accession>